<dbReference type="PIRSF" id="PIRSF001434">
    <property type="entry name" value="CGS"/>
    <property type="match status" value="1"/>
</dbReference>
<evidence type="ECO:0000256" key="2">
    <source>
        <dbReference type="ARBA" id="ARBA00009077"/>
    </source>
</evidence>
<evidence type="ECO:0000256" key="1">
    <source>
        <dbReference type="ARBA" id="ARBA00001933"/>
    </source>
</evidence>
<evidence type="ECO:0000313" key="7">
    <source>
        <dbReference type="EMBL" id="HIW95909.1"/>
    </source>
</evidence>
<gene>
    <name evidence="7" type="ORF">H9867_05420</name>
</gene>
<evidence type="ECO:0000256" key="4">
    <source>
        <dbReference type="ARBA" id="ARBA00023167"/>
    </source>
</evidence>
<reference evidence="7" key="2">
    <citation type="submission" date="2021-04" db="EMBL/GenBank/DDBJ databases">
        <authorList>
            <person name="Gilroy R."/>
        </authorList>
    </citation>
    <scope>NUCLEOTIDE SEQUENCE</scope>
    <source>
        <strain evidence="7">4376</strain>
    </source>
</reference>
<dbReference type="AlphaFoldDB" id="A0A9D1UPZ0"/>
<sequence length="404" mass="42259">MTHADPARPAGFDTNAIHAGYEPDQAMGSINVPIYASTTFAQNAPNDLRGGYEYARVANPTVDSLARTIAALEGAKYGRVYASGMAATDHLLRALLRPGDHLIMGHDAYGGTYRLIASVFAEWGVEFSVVDTTDAAAVGKAVRDNTKLVWVETPTNPLLAVTDIAAVAEVLREGRAGGAGGGAGEAGAGGVKLIVDNTFSSPYLQQPLSLGADIVLHSTTKYIGGHSDVVGGAIVSNDAELDEQLDFLLGGAGPIASPFDAYLNARGVKTLGVRMDRHCSNAQAVAEFLDAQPQVKHVLYPGLPGHPGHEVAAKQSTGKGFGGMISVRFADREAALAFCQSTELICLAESLGGVESLLEHPATMTHQSVAGSQLEVPDDLVRISVGIEDYEDIEADVRQALAKL</sequence>
<protein>
    <submittedName>
        <fullName evidence="7">Cystathionine gamma-synthase</fullName>
        <ecNumber evidence="7">2.5.1.48</ecNumber>
    </submittedName>
</protein>
<dbReference type="PROSITE" id="PS00868">
    <property type="entry name" value="CYS_MET_METAB_PP"/>
    <property type="match status" value="1"/>
</dbReference>
<comment type="cofactor">
    <cofactor evidence="1 6">
        <name>pyridoxal 5'-phosphate</name>
        <dbReference type="ChEBI" id="CHEBI:597326"/>
    </cofactor>
</comment>
<keyword evidence="3 5" id="KW-0663">Pyridoxal phosphate</keyword>
<comment type="similarity">
    <text evidence="2 6">Belongs to the trans-sulfuration enzymes family.</text>
</comment>
<dbReference type="CDD" id="cd00614">
    <property type="entry name" value="CGS_like"/>
    <property type="match status" value="1"/>
</dbReference>
<dbReference type="GO" id="GO:0004123">
    <property type="term" value="F:cystathionine gamma-lyase activity"/>
    <property type="evidence" value="ECO:0007669"/>
    <property type="project" value="TreeGrafter"/>
</dbReference>
<dbReference type="FunFam" id="3.90.1150.10:FF:000033">
    <property type="entry name" value="Cystathionine gamma-synthase"/>
    <property type="match status" value="1"/>
</dbReference>
<dbReference type="NCBIfam" id="NF005871">
    <property type="entry name" value="PRK07811.1"/>
    <property type="match status" value="1"/>
</dbReference>
<accession>A0A9D1UPZ0</accession>
<dbReference type="InterPro" id="IPR015422">
    <property type="entry name" value="PyrdxlP-dep_Trfase_small"/>
</dbReference>
<reference evidence="7" key="1">
    <citation type="journal article" date="2021" name="PeerJ">
        <title>Extensive microbial diversity within the chicken gut microbiome revealed by metagenomics and culture.</title>
        <authorList>
            <person name="Gilroy R."/>
            <person name="Ravi A."/>
            <person name="Getino M."/>
            <person name="Pursley I."/>
            <person name="Horton D.L."/>
            <person name="Alikhan N.F."/>
            <person name="Baker D."/>
            <person name="Gharbi K."/>
            <person name="Hall N."/>
            <person name="Watson M."/>
            <person name="Adriaenssens E.M."/>
            <person name="Foster-Nyarko E."/>
            <person name="Jarju S."/>
            <person name="Secka A."/>
            <person name="Antonio M."/>
            <person name="Oren A."/>
            <person name="Chaudhuri R.R."/>
            <person name="La Ragione R."/>
            <person name="Hildebrand F."/>
            <person name="Pallen M.J."/>
        </authorList>
    </citation>
    <scope>NUCLEOTIDE SEQUENCE</scope>
    <source>
        <strain evidence="7">4376</strain>
    </source>
</reference>
<dbReference type="EMBL" id="DXFZ01000065">
    <property type="protein sequence ID" value="HIW95909.1"/>
    <property type="molecule type" value="Genomic_DNA"/>
</dbReference>
<dbReference type="GO" id="GO:0030170">
    <property type="term" value="F:pyridoxal phosphate binding"/>
    <property type="evidence" value="ECO:0007669"/>
    <property type="project" value="InterPro"/>
</dbReference>
<dbReference type="PANTHER" id="PTHR11808:SF15">
    <property type="entry name" value="CYSTATHIONINE GAMMA-LYASE"/>
    <property type="match status" value="1"/>
</dbReference>
<dbReference type="Gene3D" id="3.40.640.10">
    <property type="entry name" value="Type I PLP-dependent aspartate aminotransferase-like (Major domain)"/>
    <property type="match status" value="1"/>
</dbReference>
<dbReference type="Pfam" id="PF01053">
    <property type="entry name" value="Cys_Met_Meta_PP"/>
    <property type="match status" value="1"/>
</dbReference>
<evidence type="ECO:0000256" key="3">
    <source>
        <dbReference type="ARBA" id="ARBA00022898"/>
    </source>
</evidence>
<dbReference type="GO" id="GO:0019343">
    <property type="term" value="P:cysteine biosynthetic process via cystathionine"/>
    <property type="evidence" value="ECO:0007669"/>
    <property type="project" value="TreeGrafter"/>
</dbReference>
<dbReference type="GO" id="GO:0009086">
    <property type="term" value="P:methionine biosynthetic process"/>
    <property type="evidence" value="ECO:0007669"/>
    <property type="project" value="UniProtKB-KW"/>
</dbReference>
<evidence type="ECO:0000313" key="8">
    <source>
        <dbReference type="Proteomes" id="UP000824189"/>
    </source>
</evidence>
<dbReference type="Proteomes" id="UP000824189">
    <property type="component" value="Unassembled WGS sequence"/>
</dbReference>
<dbReference type="SUPFAM" id="SSF53383">
    <property type="entry name" value="PLP-dependent transferases"/>
    <property type="match status" value="1"/>
</dbReference>
<dbReference type="InterPro" id="IPR015421">
    <property type="entry name" value="PyrdxlP-dep_Trfase_major"/>
</dbReference>
<dbReference type="Gene3D" id="3.90.1150.10">
    <property type="entry name" value="Aspartate Aminotransferase, domain 1"/>
    <property type="match status" value="1"/>
</dbReference>
<organism evidence="7 8">
    <name type="scientific">Candidatus Corynebacterium gallistercoris</name>
    <dbReference type="NCBI Taxonomy" id="2838530"/>
    <lineage>
        <taxon>Bacteria</taxon>
        <taxon>Bacillati</taxon>
        <taxon>Actinomycetota</taxon>
        <taxon>Actinomycetes</taxon>
        <taxon>Mycobacteriales</taxon>
        <taxon>Corynebacteriaceae</taxon>
        <taxon>Corynebacterium</taxon>
    </lineage>
</organism>
<evidence type="ECO:0000256" key="5">
    <source>
        <dbReference type="PIRSR" id="PIRSR001434-2"/>
    </source>
</evidence>
<dbReference type="EC" id="2.5.1.48" evidence="7"/>
<keyword evidence="7" id="KW-0808">Transferase</keyword>
<feature type="modified residue" description="N6-(pyridoxal phosphate)lysine" evidence="5">
    <location>
        <position position="221"/>
    </location>
</feature>
<dbReference type="GO" id="GO:0005737">
    <property type="term" value="C:cytoplasm"/>
    <property type="evidence" value="ECO:0007669"/>
    <property type="project" value="TreeGrafter"/>
</dbReference>
<keyword evidence="4" id="KW-0486">Methionine biosynthesis</keyword>
<dbReference type="InterPro" id="IPR054542">
    <property type="entry name" value="Cys_met_metab_PP"/>
</dbReference>
<dbReference type="FunFam" id="3.40.640.10:FF:000009">
    <property type="entry name" value="Cystathionine gamma-synthase homolog"/>
    <property type="match status" value="1"/>
</dbReference>
<dbReference type="GO" id="GO:0019346">
    <property type="term" value="P:transsulfuration"/>
    <property type="evidence" value="ECO:0007669"/>
    <property type="project" value="InterPro"/>
</dbReference>
<evidence type="ECO:0000256" key="6">
    <source>
        <dbReference type="RuleBase" id="RU362118"/>
    </source>
</evidence>
<dbReference type="InterPro" id="IPR000277">
    <property type="entry name" value="Cys/Met-Metab_PyrdxlP-dep_enz"/>
</dbReference>
<dbReference type="InterPro" id="IPR015424">
    <property type="entry name" value="PyrdxlP-dep_Trfase"/>
</dbReference>
<proteinExistence type="inferred from homology"/>
<keyword evidence="4" id="KW-0028">Amino-acid biosynthesis</keyword>
<comment type="caution">
    <text evidence="7">The sequence shown here is derived from an EMBL/GenBank/DDBJ whole genome shotgun (WGS) entry which is preliminary data.</text>
</comment>
<name>A0A9D1UPZ0_9CORY</name>
<dbReference type="GO" id="GO:0003962">
    <property type="term" value="F:cystathionine gamma-synthase activity"/>
    <property type="evidence" value="ECO:0007669"/>
    <property type="project" value="UniProtKB-EC"/>
</dbReference>
<dbReference type="PANTHER" id="PTHR11808">
    <property type="entry name" value="TRANS-SULFURATION ENZYME FAMILY MEMBER"/>
    <property type="match status" value="1"/>
</dbReference>